<dbReference type="InterPro" id="IPR028994">
    <property type="entry name" value="Integrin_alpha_N"/>
</dbReference>
<dbReference type="InterPro" id="IPR035992">
    <property type="entry name" value="Ricin_B-like_lectins"/>
</dbReference>
<dbReference type="EMBL" id="CP020569">
    <property type="protein sequence ID" value="ARF53430.1"/>
    <property type="molecule type" value="Genomic_DNA"/>
</dbReference>
<dbReference type="AlphaFoldDB" id="A0A1V0TKN8"/>
<dbReference type="Gene3D" id="2.80.10.50">
    <property type="match status" value="1"/>
</dbReference>
<dbReference type="RefSeq" id="WP_083102979.1">
    <property type="nucleotide sequence ID" value="NZ_CP020569.1"/>
</dbReference>
<dbReference type="Pfam" id="PF14200">
    <property type="entry name" value="RicinB_lectin_2"/>
    <property type="match status" value="1"/>
</dbReference>
<dbReference type="OrthoDB" id="9758772at2"/>
<name>A0A1V0TKN8_9ACTN</name>
<accession>A0A1V0TKN8</accession>
<reference evidence="3 4" key="1">
    <citation type="submission" date="2017-04" db="EMBL/GenBank/DDBJ databases">
        <title>Complete Genome Sequence of Streptomyces gilvosporeus F607, a Capable Producer of Natamycin.</title>
        <authorList>
            <person name="Zong G."/>
            <person name="Zhong C."/>
            <person name="Fu J."/>
            <person name="Qin R."/>
            <person name="Cao G."/>
        </authorList>
    </citation>
    <scope>NUCLEOTIDE SEQUENCE [LARGE SCALE GENOMIC DNA]</scope>
    <source>
        <strain evidence="3 4">F607</strain>
    </source>
</reference>
<dbReference type="STRING" id="553510.B1H19_03955"/>
<dbReference type="InterPro" id="IPR013517">
    <property type="entry name" value="FG-GAP"/>
</dbReference>
<dbReference type="SUPFAM" id="SSF50370">
    <property type="entry name" value="Ricin B-like lectins"/>
    <property type="match status" value="1"/>
</dbReference>
<evidence type="ECO:0000313" key="3">
    <source>
        <dbReference type="EMBL" id="ARF53430.1"/>
    </source>
</evidence>
<dbReference type="Pfam" id="PF13517">
    <property type="entry name" value="FG-GAP_3"/>
    <property type="match status" value="1"/>
</dbReference>
<dbReference type="Proteomes" id="UP000192726">
    <property type="component" value="Chromosome"/>
</dbReference>
<dbReference type="InterPro" id="IPR000772">
    <property type="entry name" value="Ricin_B_lectin"/>
</dbReference>
<dbReference type="KEGG" id="sgv:B1H19_03955"/>
<feature type="domain" description="Ricin B lectin" evidence="2">
    <location>
        <begin position="47"/>
        <end position="138"/>
    </location>
</feature>
<evidence type="ECO:0000256" key="1">
    <source>
        <dbReference type="ARBA" id="ARBA00022729"/>
    </source>
</evidence>
<protein>
    <recommendedName>
        <fullName evidence="2">Ricin B lectin domain-containing protein</fullName>
    </recommendedName>
</protein>
<keyword evidence="4" id="KW-1185">Reference proteome</keyword>
<dbReference type="PROSITE" id="PS50231">
    <property type="entry name" value="RICIN_B_LECTIN"/>
    <property type="match status" value="1"/>
</dbReference>
<evidence type="ECO:0000259" key="2">
    <source>
        <dbReference type="Pfam" id="PF14200"/>
    </source>
</evidence>
<keyword evidence="1" id="KW-0732">Signal</keyword>
<gene>
    <name evidence="3" type="ORF">B1H19_03955</name>
</gene>
<dbReference type="SUPFAM" id="SSF69318">
    <property type="entry name" value="Integrin alpha N-terminal domain"/>
    <property type="match status" value="1"/>
</dbReference>
<proteinExistence type="predicted"/>
<evidence type="ECO:0000313" key="4">
    <source>
        <dbReference type="Proteomes" id="UP000192726"/>
    </source>
</evidence>
<dbReference type="CDD" id="cd00161">
    <property type="entry name" value="beta-trefoil_Ricin-like"/>
    <property type="match status" value="1"/>
</dbReference>
<organism evidence="3 4">
    <name type="scientific">Streptomyces gilvosporeus</name>
    <dbReference type="NCBI Taxonomy" id="553510"/>
    <lineage>
        <taxon>Bacteria</taxon>
        <taxon>Bacillati</taxon>
        <taxon>Actinomycetota</taxon>
        <taxon>Actinomycetes</taxon>
        <taxon>Kitasatosporales</taxon>
        <taxon>Streptomycetaceae</taxon>
        <taxon>Streptomyces</taxon>
    </lineage>
</organism>
<sequence length="615" mass="66036">MPVPIEELKLEIVNAATGKPLGAEAAPNADGALVVRDFPDDGPNPEQWQLAPVQAAQGEEAEDNQAYVIRNAVSGQVLDAPAAAGRAVRQWDAADGNQSQQWHVVPVEGEAGRYFIEGATDGTVLDLADPGADDTRVVLREHDDSAESQRWRFVPAEPERTSDPVLGWALLDHWNSRRSWRLHPSTALRPAPGATPSFSNILLVLEQFGSNEDAGEWKSEGATCLPGGQPGWWAGAGARFLANTTGAGRSDIVALRPEEGAVTSSSRGDGTFDGEERVLHPPVPSASPEDLWTFADTTGDGKADVVVLAADGVRVSPQDEDGTFAPAGGEPVLKAFGHGEQAGGWLADKHPRFLADTTGDGRLDVVGCHDDGVWVSLQDEEGKFAPLGDEPVLRAFGHDEKAGGWLVDKHPRFFADTTGDGRLDVVGCHDDGVWVSLQDEEGEFAAPLYVLDDFGVDQGWKSVEEHPRFLLRTTDGGTPDIVGFGPQGVVVSRGRGDGTFEPSKLVLNDFGHTQGWTSKKHLRFLADVTGDGTPDIVGFGNEGVWVSHSRGDGRFEQAQLVCRGFGYNEDAGGWRVDRHPRFLADITGDGRVDIVGFGGPGVYVARNLFRRFRTR</sequence>